<reference evidence="20 21" key="1">
    <citation type="journal article" date="2007" name="Photosyn. Res.">
        <title>Complete nucleotide sequence of the freshwater unicellular cyanobacterium Synechococcus elongatus PCC 6301 chromosome: gene content and organization.</title>
        <authorList>
            <person name="Sugita C."/>
            <person name="Ogata K."/>
            <person name="Shikata M."/>
            <person name="Jikuya H."/>
            <person name="Takano J."/>
            <person name="Furumichi M."/>
            <person name="Kanehisa M."/>
            <person name="Omata T."/>
            <person name="Sugiura M."/>
            <person name="Sugita M."/>
        </authorList>
    </citation>
    <scope>NUCLEOTIDE SEQUENCE [LARGE SCALE GENOMIC DNA]</scope>
    <source>
        <strain evidence="21">ATCC 27144 / PCC 6301 / SAUG 1402/1</strain>
    </source>
</reference>
<dbReference type="InterPro" id="IPR051602">
    <property type="entry name" value="ACC_Biotin_Carboxylase"/>
</dbReference>
<dbReference type="FunFam" id="3.40.50.20:FF:000010">
    <property type="entry name" value="Propionyl-CoA carboxylase subunit alpha"/>
    <property type="match status" value="1"/>
</dbReference>
<dbReference type="EMBL" id="AP008231">
    <property type="protein sequence ID" value="BAD78367.1"/>
    <property type="molecule type" value="Genomic_DNA"/>
</dbReference>
<dbReference type="eggNOG" id="COG0439">
    <property type="taxonomic scope" value="Bacteria"/>
</dbReference>
<dbReference type="AlphaFoldDB" id="A0A0H3K2J9"/>
<dbReference type="InterPro" id="IPR011054">
    <property type="entry name" value="Rudment_hybrid_motif"/>
</dbReference>
<evidence type="ECO:0000259" key="19">
    <source>
        <dbReference type="PROSITE" id="PS50979"/>
    </source>
</evidence>
<evidence type="ECO:0000313" key="20">
    <source>
        <dbReference type="EMBL" id="BAD78367.1"/>
    </source>
</evidence>
<comment type="function">
    <text evidence="1 17">This protein is a component of the acetyl coenzyme A carboxylase complex; first, biotin carboxylase catalyzes the carboxylation of the carrier protein and then the transcarboxylase transfers the carboxyl group to form malonyl-CoA.</text>
</comment>
<protein>
    <recommendedName>
        <fullName evidence="4 17">Biotin carboxylase</fullName>
        <ecNumber evidence="4 17">6.3.4.14</ecNumber>
    </recommendedName>
    <alternativeName>
        <fullName evidence="17">Acetyl-coenzyme A carboxylase biotin carboxylase subunit A</fullName>
    </alternativeName>
</protein>
<comment type="catalytic activity">
    <reaction evidence="15 17">
        <text>N(6)-biotinyl-L-lysyl-[protein] + hydrogencarbonate + ATP = N(6)-carboxybiotinyl-L-lysyl-[protein] + ADP + phosphate + H(+)</text>
        <dbReference type="Rhea" id="RHEA:13501"/>
        <dbReference type="Rhea" id="RHEA-COMP:10505"/>
        <dbReference type="Rhea" id="RHEA-COMP:10506"/>
        <dbReference type="ChEBI" id="CHEBI:15378"/>
        <dbReference type="ChEBI" id="CHEBI:17544"/>
        <dbReference type="ChEBI" id="CHEBI:30616"/>
        <dbReference type="ChEBI" id="CHEBI:43474"/>
        <dbReference type="ChEBI" id="CHEBI:83144"/>
        <dbReference type="ChEBI" id="CHEBI:83145"/>
        <dbReference type="ChEBI" id="CHEBI:456216"/>
        <dbReference type="EC" id="6.3.4.14"/>
    </reaction>
</comment>
<evidence type="ECO:0000256" key="11">
    <source>
        <dbReference type="ARBA" id="ARBA00022842"/>
    </source>
</evidence>
<dbReference type="Gene3D" id="3.40.50.20">
    <property type="match status" value="1"/>
</dbReference>
<evidence type="ECO:0000256" key="14">
    <source>
        <dbReference type="ARBA" id="ARBA00023267"/>
    </source>
</evidence>
<evidence type="ECO:0000256" key="9">
    <source>
        <dbReference type="ARBA" id="ARBA00022832"/>
    </source>
</evidence>
<dbReference type="PROSITE" id="PS00866">
    <property type="entry name" value="CPSASE_1"/>
    <property type="match status" value="1"/>
</dbReference>
<feature type="domain" description="ATP-grasp" evidence="18">
    <location>
        <begin position="121"/>
        <end position="318"/>
    </location>
</feature>
<dbReference type="GO" id="GO:2001295">
    <property type="term" value="P:malonyl-CoA biosynthetic process"/>
    <property type="evidence" value="ECO:0007669"/>
    <property type="project" value="UniProtKB-UniPathway"/>
</dbReference>
<dbReference type="Pfam" id="PF00289">
    <property type="entry name" value="Biotin_carb_N"/>
    <property type="match status" value="1"/>
</dbReference>
<evidence type="ECO:0000256" key="3">
    <source>
        <dbReference type="ARBA" id="ARBA00011750"/>
    </source>
</evidence>
<dbReference type="InterPro" id="IPR005479">
    <property type="entry name" value="CPAse_ATP-bd"/>
</dbReference>
<evidence type="ECO:0000256" key="16">
    <source>
        <dbReference type="PROSITE-ProRule" id="PRU00409"/>
    </source>
</evidence>
<dbReference type="FunFam" id="3.30.1490.20:FF:000018">
    <property type="entry name" value="Biotin carboxylase"/>
    <property type="match status" value="1"/>
</dbReference>
<dbReference type="GO" id="GO:0006633">
    <property type="term" value="P:fatty acid biosynthetic process"/>
    <property type="evidence" value="ECO:0007669"/>
    <property type="project" value="UniProtKB-KW"/>
</dbReference>
<dbReference type="GeneID" id="72430241"/>
<dbReference type="InterPro" id="IPR016185">
    <property type="entry name" value="PreATP-grasp_dom_sf"/>
</dbReference>
<dbReference type="GO" id="GO:0004075">
    <property type="term" value="F:biotin carboxylase activity"/>
    <property type="evidence" value="ECO:0007669"/>
    <property type="project" value="UniProtKB-EC"/>
</dbReference>
<dbReference type="PROSITE" id="PS50975">
    <property type="entry name" value="ATP_GRASP"/>
    <property type="match status" value="1"/>
</dbReference>
<evidence type="ECO:0000256" key="7">
    <source>
        <dbReference type="ARBA" id="ARBA00022723"/>
    </source>
</evidence>
<keyword evidence="13 17" id="KW-0275">Fatty acid biosynthesis</keyword>
<dbReference type="EC" id="6.3.4.14" evidence="4 17"/>
<name>A0A0H3K2J9_SYNP6</name>
<gene>
    <name evidence="20" type="primary">accC</name>
    <name evidence="20" type="ordered locus">syc0177_c</name>
</gene>
<keyword evidence="8 16" id="KW-0547">Nucleotide-binding</keyword>
<evidence type="ECO:0000313" key="21">
    <source>
        <dbReference type="Proteomes" id="UP000001175"/>
    </source>
</evidence>
<dbReference type="SUPFAM" id="SSF51246">
    <property type="entry name" value="Rudiment single hybrid motif"/>
    <property type="match status" value="1"/>
</dbReference>
<dbReference type="InterPro" id="IPR005482">
    <property type="entry name" value="Biotin_COase_C"/>
</dbReference>
<dbReference type="InterPro" id="IPR011764">
    <property type="entry name" value="Biotin_carboxylation_dom"/>
</dbReference>
<dbReference type="Gene3D" id="3.30.1490.20">
    <property type="entry name" value="ATP-grasp fold, A domain"/>
    <property type="match status" value="1"/>
</dbReference>
<dbReference type="NCBIfam" id="NF006367">
    <property type="entry name" value="PRK08591.1"/>
    <property type="match status" value="1"/>
</dbReference>
<evidence type="ECO:0000256" key="17">
    <source>
        <dbReference type="RuleBase" id="RU365063"/>
    </source>
</evidence>
<accession>A0A0H3K2J9</accession>
<keyword evidence="11" id="KW-0460">Magnesium</keyword>
<dbReference type="PANTHER" id="PTHR48095">
    <property type="entry name" value="PYRUVATE CARBOXYLASE SUBUNIT A"/>
    <property type="match status" value="1"/>
</dbReference>
<dbReference type="Pfam" id="PF02785">
    <property type="entry name" value="Biotin_carb_C"/>
    <property type="match status" value="1"/>
</dbReference>
<dbReference type="InterPro" id="IPR013815">
    <property type="entry name" value="ATP_grasp_subdomain_1"/>
</dbReference>
<evidence type="ECO:0000256" key="10">
    <source>
        <dbReference type="ARBA" id="ARBA00022840"/>
    </source>
</evidence>
<dbReference type="Proteomes" id="UP000001175">
    <property type="component" value="Chromosome"/>
</dbReference>
<keyword evidence="9 17" id="KW-0276">Fatty acid metabolism</keyword>
<evidence type="ECO:0000256" key="13">
    <source>
        <dbReference type="ARBA" id="ARBA00023160"/>
    </source>
</evidence>
<feature type="domain" description="Biotin carboxylation" evidence="19">
    <location>
        <begin position="2"/>
        <end position="447"/>
    </location>
</feature>
<organism evidence="20 21">
    <name type="scientific">Synechococcus sp. (strain ATCC 27144 / PCC 6301 / SAUG 1402/1)</name>
    <name type="common">Anacystis nidulans</name>
    <dbReference type="NCBI Taxonomy" id="269084"/>
    <lineage>
        <taxon>Bacteria</taxon>
        <taxon>Bacillati</taxon>
        <taxon>Cyanobacteriota</taxon>
        <taxon>Cyanophyceae</taxon>
        <taxon>Synechococcales</taxon>
        <taxon>Synechococcaceae</taxon>
        <taxon>Synechococcus</taxon>
    </lineage>
</organism>
<evidence type="ECO:0000256" key="4">
    <source>
        <dbReference type="ARBA" id="ARBA00013263"/>
    </source>
</evidence>
<dbReference type="InterPro" id="IPR004549">
    <property type="entry name" value="Acetyl_CoA_COase_biotin_COase"/>
</dbReference>
<evidence type="ECO:0000256" key="6">
    <source>
        <dbReference type="ARBA" id="ARBA00022598"/>
    </source>
</evidence>
<comment type="pathway">
    <text evidence="2 17">Lipid metabolism; malonyl-CoA biosynthesis; malonyl-CoA from acetyl-CoA: step 1/1.</text>
</comment>
<dbReference type="Gene3D" id="3.30.470.20">
    <property type="entry name" value="ATP-grasp fold, B domain"/>
    <property type="match status" value="1"/>
</dbReference>
<dbReference type="PROSITE" id="PS50979">
    <property type="entry name" value="BC"/>
    <property type="match status" value="1"/>
</dbReference>
<evidence type="ECO:0000256" key="8">
    <source>
        <dbReference type="ARBA" id="ARBA00022741"/>
    </source>
</evidence>
<dbReference type="SUPFAM" id="SSF52440">
    <property type="entry name" value="PreATP-grasp domain"/>
    <property type="match status" value="1"/>
</dbReference>
<evidence type="ECO:0000256" key="5">
    <source>
        <dbReference type="ARBA" id="ARBA00022516"/>
    </source>
</evidence>
<dbReference type="KEGG" id="syc:syc0177_c"/>
<keyword evidence="6 17" id="KW-0436">Ligase</keyword>
<comment type="subunit">
    <text evidence="3 17">Acetyl-CoA carboxylase is a heterohexamer of biotin carboxyl carrier protein, biotin carboxylase and the two subunits of carboxyl transferase in a 2:2 complex.</text>
</comment>
<proteinExistence type="predicted"/>
<dbReference type="FunFam" id="3.30.470.20:FF:000028">
    <property type="entry name" value="Methylcrotonoyl-CoA carboxylase subunit alpha, mitochondrial"/>
    <property type="match status" value="1"/>
</dbReference>
<dbReference type="GO" id="GO:0046872">
    <property type="term" value="F:metal ion binding"/>
    <property type="evidence" value="ECO:0007669"/>
    <property type="project" value="UniProtKB-KW"/>
</dbReference>
<evidence type="ECO:0000259" key="18">
    <source>
        <dbReference type="PROSITE" id="PS50975"/>
    </source>
</evidence>
<dbReference type="Pfam" id="PF02786">
    <property type="entry name" value="CPSase_L_D2"/>
    <property type="match status" value="1"/>
</dbReference>
<dbReference type="PROSITE" id="PS00867">
    <property type="entry name" value="CPSASE_2"/>
    <property type="match status" value="1"/>
</dbReference>
<dbReference type="GO" id="GO:0005524">
    <property type="term" value="F:ATP binding"/>
    <property type="evidence" value="ECO:0007669"/>
    <property type="project" value="UniProtKB-UniRule"/>
</dbReference>
<evidence type="ECO:0000256" key="1">
    <source>
        <dbReference type="ARBA" id="ARBA00003761"/>
    </source>
</evidence>
<dbReference type="UniPathway" id="UPA00655">
    <property type="reaction ID" value="UER00711"/>
</dbReference>
<keyword evidence="14 17" id="KW-0092">Biotin</keyword>
<keyword evidence="10 16" id="KW-0067">ATP-binding</keyword>
<evidence type="ECO:0000256" key="12">
    <source>
        <dbReference type="ARBA" id="ARBA00023098"/>
    </source>
</evidence>
<sequence length="453" mass="49663">MRFNKILIANRGEIALRILRTCEELGIGTIAVHSTVDRNALHVQLADEAVCIGEAASSKSYLNIPNIIAAALTRNASAIHPGYGFLAENARFAEICADHHLTFIGPSPDSIRAMGDKSTAKETMQRVGVPTIPGSDGLLTDVDSAAKVAAEIGYPVMIKATAGGGGRGMRLVREPADLEKLFLAAQGEAEAAFGNPGLYLEKFIDRPRHVEFQILADAYGNVVHLGERDCSIQRRHQKLLEEAPSPALSADLRQKMGDAAVKVAQAIGYIGAGTVEFLVDATGNFYFMEMNTRIQVEHPVTEMITGLDLIAEQIRIAQGEALRFRQADIQLRGHAIECRINAEDPEYNFRPNPGRITGYLPPGGPGVRVDSHVYTDYEIPPYYDSLIGKLIVWGATREEAIARMQRALRECAITGLPTTLSFHQLMLQMPEFLRGELYTNFVEQVMLPRILKS</sequence>
<dbReference type="SUPFAM" id="SSF56059">
    <property type="entry name" value="Glutathione synthetase ATP-binding domain-like"/>
    <property type="match status" value="1"/>
</dbReference>
<dbReference type="InterPro" id="IPR011761">
    <property type="entry name" value="ATP-grasp"/>
</dbReference>
<keyword evidence="12 17" id="KW-0443">Lipid metabolism</keyword>
<keyword evidence="5 17" id="KW-0444">Lipid biosynthesis</keyword>
<dbReference type="SMART" id="SM00878">
    <property type="entry name" value="Biotin_carb_C"/>
    <property type="match status" value="1"/>
</dbReference>
<dbReference type="InterPro" id="IPR005481">
    <property type="entry name" value="BC-like_N"/>
</dbReference>
<evidence type="ECO:0000256" key="2">
    <source>
        <dbReference type="ARBA" id="ARBA00004956"/>
    </source>
</evidence>
<dbReference type="RefSeq" id="WP_011242491.1">
    <property type="nucleotide sequence ID" value="NC_006576.1"/>
</dbReference>
<dbReference type="PANTHER" id="PTHR48095:SF2">
    <property type="entry name" value="BIOTIN CARBOXYLASE, CHLOROPLASTIC"/>
    <property type="match status" value="1"/>
</dbReference>
<dbReference type="NCBIfam" id="TIGR00514">
    <property type="entry name" value="accC"/>
    <property type="match status" value="1"/>
</dbReference>
<keyword evidence="7" id="KW-0479">Metal-binding</keyword>
<evidence type="ECO:0000256" key="15">
    <source>
        <dbReference type="ARBA" id="ARBA00048600"/>
    </source>
</evidence>